<dbReference type="RefSeq" id="WP_132878016.1">
    <property type="nucleotide sequence ID" value="NZ_SLXQ01000007.1"/>
</dbReference>
<comment type="caution">
    <text evidence="1">The sequence shown here is derived from an EMBL/GenBank/DDBJ whole genome shotgun (WGS) entry which is preliminary data.</text>
</comment>
<protein>
    <submittedName>
        <fullName evidence="1">Uncharacterized protein</fullName>
    </submittedName>
</protein>
<evidence type="ECO:0000313" key="1">
    <source>
        <dbReference type="EMBL" id="TCP50773.1"/>
    </source>
</evidence>
<dbReference type="Proteomes" id="UP000294911">
    <property type="component" value="Unassembled WGS sequence"/>
</dbReference>
<sequence>MPSETIVPEAVSVRYAREQYALGYFQGRTNAEPGGGAGLDFARFYAEWCAREDRPMDVQEAYRRWLADRAEWVAELRYERALEHATNYD</sequence>
<organism evidence="1 2">
    <name type="scientific">Tamaricihabitans halophyticus</name>
    <dbReference type="NCBI Taxonomy" id="1262583"/>
    <lineage>
        <taxon>Bacteria</taxon>
        <taxon>Bacillati</taxon>
        <taxon>Actinomycetota</taxon>
        <taxon>Actinomycetes</taxon>
        <taxon>Pseudonocardiales</taxon>
        <taxon>Pseudonocardiaceae</taxon>
        <taxon>Tamaricihabitans</taxon>
    </lineage>
</organism>
<dbReference type="EMBL" id="SLXQ01000007">
    <property type="protein sequence ID" value="TCP50773.1"/>
    <property type="molecule type" value="Genomic_DNA"/>
</dbReference>
<proteinExistence type="predicted"/>
<dbReference type="OrthoDB" id="3700852at2"/>
<accession>A0A4R2QMH9</accession>
<name>A0A4R2QMH9_9PSEU</name>
<reference evidence="1 2" key="1">
    <citation type="submission" date="2019-03" db="EMBL/GenBank/DDBJ databases">
        <title>Genomic Encyclopedia of Type Strains, Phase IV (KMG-IV): sequencing the most valuable type-strain genomes for metagenomic binning, comparative biology and taxonomic classification.</title>
        <authorList>
            <person name="Goeker M."/>
        </authorList>
    </citation>
    <scope>NUCLEOTIDE SEQUENCE [LARGE SCALE GENOMIC DNA]</scope>
    <source>
        <strain evidence="1 2">DSM 45765</strain>
    </source>
</reference>
<evidence type="ECO:0000313" key="2">
    <source>
        <dbReference type="Proteomes" id="UP000294911"/>
    </source>
</evidence>
<dbReference type="AlphaFoldDB" id="A0A4R2QMH9"/>
<keyword evidence="2" id="KW-1185">Reference proteome</keyword>
<gene>
    <name evidence="1" type="ORF">EV191_10733</name>
</gene>